<dbReference type="RefSeq" id="WP_164038983.1">
    <property type="nucleotide sequence ID" value="NZ_JAAGNZ010000001.1"/>
</dbReference>
<feature type="region of interest" description="Disordered" evidence="1">
    <location>
        <begin position="153"/>
        <end position="177"/>
    </location>
</feature>
<dbReference type="AlphaFoldDB" id="A0A6M0II99"/>
<dbReference type="InterPro" id="IPR046558">
    <property type="entry name" value="DUF6712"/>
</dbReference>
<gene>
    <name evidence="2" type="ORF">GK091_13790</name>
</gene>
<evidence type="ECO:0000313" key="3">
    <source>
        <dbReference type="Proteomes" id="UP000477386"/>
    </source>
</evidence>
<keyword evidence="3" id="KW-1185">Reference proteome</keyword>
<accession>A0A6M0II99</accession>
<dbReference type="Proteomes" id="UP000477386">
    <property type="component" value="Unassembled WGS sequence"/>
</dbReference>
<evidence type="ECO:0000313" key="2">
    <source>
        <dbReference type="EMBL" id="NEU67958.1"/>
    </source>
</evidence>
<protein>
    <submittedName>
        <fullName evidence="2">Uncharacterized protein</fullName>
    </submittedName>
</protein>
<sequence length="177" mass="19668">MNEQTLPWLNRANYKSRIGEFPESFSVETKLASTLERVVASWLTDLIGQKTVSDILADIKTNVISQNNQLPEQWSQSTKDWMALIIPFLVHASWSEFIVVSNVTITVNGPVTVHSDGSDPISDQQRSSIARVHKGYADMYALKLAKKATLNECSTERAGSGRPSLRSAGGKRQSRFD</sequence>
<evidence type="ECO:0000256" key="1">
    <source>
        <dbReference type="SAM" id="MobiDB-lite"/>
    </source>
</evidence>
<dbReference type="EMBL" id="JAAGNZ010000001">
    <property type="protein sequence ID" value="NEU67958.1"/>
    <property type="molecule type" value="Genomic_DNA"/>
</dbReference>
<dbReference type="Pfam" id="PF20459">
    <property type="entry name" value="DUF6712"/>
    <property type="match status" value="1"/>
</dbReference>
<proteinExistence type="predicted"/>
<comment type="caution">
    <text evidence="2">The sequence shown here is derived from an EMBL/GenBank/DDBJ whole genome shotgun (WGS) entry which is preliminary data.</text>
</comment>
<reference evidence="2 3" key="1">
    <citation type="submission" date="2020-02" db="EMBL/GenBank/DDBJ databases">
        <title>Draft genome sequence of two Spirosoma agri KCTC 52727 and Spirosoma terrae KCTC 52035.</title>
        <authorList>
            <person name="Rojas J."/>
            <person name="Ambika Manirajan B."/>
            <person name="Ratering S."/>
            <person name="Suarez C."/>
            <person name="Schnell S."/>
        </authorList>
    </citation>
    <scope>NUCLEOTIDE SEQUENCE [LARGE SCALE GENOMIC DNA]</scope>
    <source>
        <strain evidence="2 3">KCTC 52727</strain>
    </source>
</reference>
<name>A0A6M0II99_9BACT</name>
<organism evidence="2 3">
    <name type="scientific">Spirosoma agri</name>
    <dbReference type="NCBI Taxonomy" id="1987381"/>
    <lineage>
        <taxon>Bacteria</taxon>
        <taxon>Pseudomonadati</taxon>
        <taxon>Bacteroidota</taxon>
        <taxon>Cytophagia</taxon>
        <taxon>Cytophagales</taxon>
        <taxon>Cytophagaceae</taxon>
        <taxon>Spirosoma</taxon>
    </lineage>
</organism>